<proteinExistence type="predicted"/>
<organism evidence="1 2">
    <name type="scientific">Paraburkholderia unamae</name>
    <dbReference type="NCBI Taxonomy" id="219649"/>
    <lineage>
        <taxon>Bacteria</taxon>
        <taxon>Pseudomonadati</taxon>
        <taxon>Pseudomonadota</taxon>
        <taxon>Betaproteobacteria</taxon>
        <taxon>Burkholderiales</taxon>
        <taxon>Burkholderiaceae</taxon>
        <taxon>Paraburkholderia</taxon>
    </lineage>
</organism>
<evidence type="ECO:0000313" key="1">
    <source>
        <dbReference type="EMBL" id="PVX84333.1"/>
    </source>
</evidence>
<gene>
    <name evidence="1" type="ORF">C7402_105174</name>
</gene>
<reference evidence="1 2" key="1">
    <citation type="submission" date="2018-05" db="EMBL/GenBank/DDBJ databases">
        <title>Genomic Encyclopedia of Type Strains, Phase IV (KMG-V): Genome sequencing to study the core and pangenomes of soil and plant-associated prokaryotes.</title>
        <authorList>
            <person name="Whitman W."/>
        </authorList>
    </citation>
    <scope>NUCLEOTIDE SEQUENCE [LARGE SCALE GENOMIC DNA]</scope>
    <source>
        <strain evidence="1 2">SCZa-39</strain>
    </source>
</reference>
<dbReference type="RefSeq" id="WP_165841872.1">
    <property type="nucleotide sequence ID" value="NZ_QEOB01000005.1"/>
</dbReference>
<protein>
    <submittedName>
        <fullName evidence="1">Uncharacterized protein</fullName>
    </submittedName>
</protein>
<comment type="caution">
    <text evidence="1">The sequence shown here is derived from an EMBL/GenBank/DDBJ whole genome shotgun (WGS) entry which is preliminary data.</text>
</comment>
<name>A0ABX5KPB9_9BURK</name>
<dbReference type="Proteomes" id="UP000245712">
    <property type="component" value="Unassembled WGS sequence"/>
</dbReference>
<accession>A0ABX5KPB9</accession>
<dbReference type="EMBL" id="QEOB01000005">
    <property type="protein sequence ID" value="PVX84333.1"/>
    <property type="molecule type" value="Genomic_DNA"/>
</dbReference>
<sequence length="46" mass="4596">MSALKHMAQGALMAIAALVVVGSIINTVGDAADYVAQHVTICGGAR</sequence>
<evidence type="ECO:0000313" key="2">
    <source>
        <dbReference type="Proteomes" id="UP000245712"/>
    </source>
</evidence>
<keyword evidence="2" id="KW-1185">Reference proteome</keyword>